<evidence type="ECO:0000256" key="4">
    <source>
        <dbReference type="ARBA" id="ARBA00022801"/>
    </source>
</evidence>
<dbReference type="GO" id="GO:0046872">
    <property type="term" value="F:metal ion binding"/>
    <property type="evidence" value="ECO:0007669"/>
    <property type="project" value="UniProtKB-KW"/>
</dbReference>
<comment type="cofactor">
    <cofactor evidence="1">
        <name>Mn(2+)</name>
        <dbReference type="ChEBI" id="CHEBI:29035"/>
    </cofactor>
</comment>
<dbReference type="STRING" id="879305.HMPREF9290_1070"/>
<dbReference type="InterPro" id="IPR015797">
    <property type="entry name" value="NUDIX_hydrolase-like_dom_sf"/>
</dbReference>
<name>F0GVL4_9FIRM</name>
<dbReference type="SUPFAM" id="SSF55811">
    <property type="entry name" value="Nudix"/>
    <property type="match status" value="1"/>
</dbReference>
<evidence type="ECO:0000256" key="6">
    <source>
        <dbReference type="ARBA" id="ARBA00023211"/>
    </source>
</evidence>
<evidence type="ECO:0000256" key="1">
    <source>
        <dbReference type="ARBA" id="ARBA00001936"/>
    </source>
</evidence>
<dbReference type="Pfam" id="PF00293">
    <property type="entry name" value="NUDIX"/>
    <property type="match status" value="1"/>
</dbReference>
<dbReference type="Proteomes" id="UP000005286">
    <property type="component" value="Unassembled WGS sequence"/>
</dbReference>
<dbReference type="CDD" id="cd03426">
    <property type="entry name" value="NUDIX_CoAse_Nudt7"/>
    <property type="match status" value="1"/>
</dbReference>
<evidence type="ECO:0000259" key="7">
    <source>
        <dbReference type="PROSITE" id="PS51462"/>
    </source>
</evidence>
<evidence type="ECO:0000313" key="9">
    <source>
        <dbReference type="Proteomes" id="UP000005286"/>
    </source>
</evidence>
<dbReference type="EMBL" id="AEXM01000017">
    <property type="protein sequence ID" value="EGC82132.1"/>
    <property type="molecule type" value="Genomic_DNA"/>
</dbReference>
<keyword evidence="9" id="KW-1185">Reference proteome</keyword>
<dbReference type="PANTHER" id="PTHR12992:SF11">
    <property type="entry name" value="MITOCHONDRIAL COENZYME A DIPHOSPHATASE NUDT8"/>
    <property type="match status" value="1"/>
</dbReference>
<comment type="cofactor">
    <cofactor evidence="2">
        <name>Mg(2+)</name>
        <dbReference type="ChEBI" id="CHEBI:18420"/>
    </cofactor>
</comment>
<keyword evidence="5" id="KW-0460">Magnesium</keyword>
<evidence type="ECO:0000256" key="2">
    <source>
        <dbReference type="ARBA" id="ARBA00001946"/>
    </source>
</evidence>
<keyword evidence="4 8" id="KW-0378">Hydrolase</keyword>
<evidence type="ECO:0000313" key="8">
    <source>
        <dbReference type="EMBL" id="EGC82132.1"/>
    </source>
</evidence>
<dbReference type="InterPro" id="IPR045121">
    <property type="entry name" value="CoAse"/>
</dbReference>
<keyword evidence="3" id="KW-0479">Metal-binding</keyword>
<organism evidence="8 9">
    <name type="scientific">Anaerococcus prevotii ACS-065-V-Col13</name>
    <dbReference type="NCBI Taxonomy" id="879305"/>
    <lineage>
        <taxon>Bacteria</taxon>
        <taxon>Bacillati</taxon>
        <taxon>Bacillota</taxon>
        <taxon>Tissierellia</taxon>
        <taxon>Tissierellales</taxon>
        <taxon>Peptoniphilaceae</taxon>
        <taxon>Anaerococcus</taxon>
    </lineage>
</organism>
<feature type="domain" description="Nudix hydrolase" evidence="7">
    <location>
        <begin position="14"/>
        <end position="145"/>
    </location>
</feature>
<evidence type="ECO:0000256" key="5">
    <source>
        <dbReference type="ARBA" id="ARBA00022842"/>
    </source>
</evidence>
<gene>
    <name evidence="8" type="ORF">HMPREF9290_1070</name>
</gene>
<dbReference type="GO" id="GO:0010945">
    <property type="term" value="F:coenzyme A diphosphatase activity"/>
    <property type="evidence" value="ECO:0007669"/>
    <property type="project" value="InterPro"/>
</dbReference>
<proteinExistence type="predicted"/>
<protein>
    <submittedName>
        <fullName evidence="8">Hydrolase, NUDIX family</fullName>
    </submittedName>
</protein>
<dbReference type="eggNOG" id="COG1051">
    <property type="taxonomic scope" value="Bacteria"/>
</dbReference>
<comment type="caution">
    <text evidence="8">The sequence shown here is derived from an EMBL/GenBank/DDBJ whole genome shotgun (WGS) entry which is preliminary data.</text>
</comment>
<dbReference type="PROSITE" id="PS51462">
    <property type="entry name" value="NUDIX"/>
    <property type="match status" value="1"/>
</dbReference>
<evidence type="ECO:0000256" key="3">
    <source>
        <dbReference type="ARBA" id="ARBA00022723"/>
    </source>
</evidence>
<dbReference type="InterPro" id="IPR000086">
    <property type="entry name" value="NUDIX_hydrolase_dom"/>
</dbReference>
<dbReference type="PATRIC" id="fig|879305.3.peg.844"/>
<sequence>MKNLLVDDEFYDKLKNYAVFIPLIEIDGEDHILFEVRSKNITQPGEVSFPGGRVEDGEDFKDAAIRETIEELLLDREDIEYMGYSSMILNSSFRHIKSYYGRIKKNFEDIKYNEEVESVFAVKVKYFKENPPIMYRAPFLMDFPEDFPFDKIPNGRDYKFTTGYHDMYFYNTEPVIWGLTAKLLKIFIESWTSNEK</sequence>
<keyword evidence="6" id="KW-0464">Manganese</keyword>
<dbReference type="Gene3D" id="3.90.79.10">
    <property type="entry name" value="Nucleoside Triphosphate Pyrophosphohydrolase"/>
    <property type="match status" value="1"/>
</dbReference>
<dbReference type="RefSeq" id="WP_004834854.1">
    <property type="nucleotide sequence ID" value="NZ_AEXM01000017.1"/>
</dbReference>
<accession>F0GVL4</accession>
<dbReference type="PANTHER" id="PTHR12992">
    <property type="entry name" value="NUDIX HYDROLASE"/>
    <property type="match status" value="1"/>
</dbReference>
<dbReference type="AlphaFoldDB" id="F0GVL4"/>
<reference evidence="8 9" key="1">
    <citation type="submission" date="2011-01" db="EMBL/GenBank/DDBJ databases">
        <authorList>
            <person name="Durkin A.S."/>
            <person name="Madupu R."/>
            <person name="Torralba M."/>
            <person name="Gillis M."/>
            <person name="Methe B."/>
            <person name="Sutton G."/>
            <person name="Nelson K.E."/>
        </authorList>
    </citation>
    <scope>NUCLEOTIDE SEQUENCE [LARGE SCALE GENOMIC DNA]</scope>
    <source>
        <strain evidence="8 9">ACS-065-V-Col13</strain>
    </source>
</reference>